<keyword evidence="12" id="KW-0067">ATP-binding</keyword>
<dbReference type="EMBL" id="BMKQ01000001">
    <property type="protein sequence ID" value="GGF43746.1"/>
    <property type="molecule type" value="Genomic_DNA"/>
</dbReference>
<dbReference type="Pfam" id="PF02706">
    <property type="entry name" value="Wzz"/>
    <property type="match status" value="1"/>
</dbReference>
<dbReference type="Gene3D" id="3.40.50.300">
    <property type="entry name" value="P-loop containing nucleotide triphosphate hydrolases"/>
    <property type="match status" value="1"/>
</dbReference>
<evidence type="ECO:0000256" key="9">
    <source>
        <dbReference type="ARBA" id="ARBA00022692"/>
    </source>
</evidence>
<dbReference type="CDD" id="cd05387">
    <property type="entry name" value="BY-kinase"/>
    <property type="match status" value="1"/>
</dbReference>
<feature type="domain" description="Polysaccharide chain length determinant N-terminal" evidence="18">
    <location>
        <begin position="4"/>
        <end position="96"/>
    </location>
</feature>
<evidence type="ECO:0000313" key="21">
    <source>
        <dbReference type="Proteomes" id="UP000649179"/>
    </source>
</evidence>
<evidence type="ECO:0000256" key="2">
    <source>
        <dbReference type="ARBA" id="ARBA00006683"/>
    </source>
</evidence>
<feature type="compositionally biased region" description="Basic residues" evidence="17">
    <location>
        <begin position="464"/>
        <end position="474"/>
    </location>
</feature>
<protein>
    <recommendedName>
        <fullName evidence="5">non-specific protein-tyrosine kinase</fullName>
        <ecNumber evidence="5">2.7.10.2</ecNumber>
    </recommendedName>
</protein>
<reference evidence="20" key="1">
    <citation type="journal article" date="2014" name="Int. J. Syst. Evol. Microbiol.">
        <title>Complete genome sequence of Corynebacterium casei LMG S-19264T (=DSM 44701T), isolated from a smear-ripened cheese.</title>
        <authorList>
            <consortium name="US DOE Joint Genome Institute (JGI-PGF)"/>
            <person name="Walter F."/>
            <person name="Albersmeier A."/>
            <person name="Kalinowski J."/>
            <person name="Ruckert C."/>
        </authorList>
    </citation>
    <scope>NUCLEOTIDE SEQUENCE</scope>
    <source>
        <strain evidence="20">CGMCC 1.16067</strain>
    </source>
</reference>
<dbReference type="GO" id="GO:0005886">
    <property type="term" value="C:plasma membrane"/>
    <property type="evidence" value="ECO:0007669"/>
    <property type="project" value="UniProtKB-SubCell"/>
</dbReference>
<keyword evidence="11" id="KW-0418">Kinase</keyword>
<feature type="compositionally biased region" description="Acidic residues" evidence="17">
    <location>
        <begin position="550"/>
        <end position="569"/>
    </location>
</feature>
<dbReference type="FunFam" id="3.40.50.300:FF:000527">
    <property type="entry name" value="Tyrosine-protein kinase etk"/>
    <property type="match status" value="1"/>
</dbReference>
<dbReference type="GO" id="GO:0004715">
    <property type="term" value="F:non-membrane spanning protein tyrosine kinase activity"/>
    <property type="evidence" value="ECO:0007669"/>
    <property type="project" value="UniProtKB-EC"/>
</dbReference>
<dbReference type="PANTHER" id="PTHR32309">
    <property type="entry name" value="TYROSINE-PROTEIN KINASE"/>
    <property type="match status" value="1"/>
</dbReference>
<reference evidence="20" key="2">
    <citation type="submission" date="2020-09" db="EMBL/GenBank/DDBJ databases">
        <authorList>
            <person name="Sun Q."/>
            <person name="Zhou Y."/>
        </authorList>
    </citation>
    <scope>NUCLEOTIDE SEQUENCE</scope>
    <source>
        <strain evidence="20">CGMCC 1.16067</strain>
    </source>
</reference>
<dbReference type="EC" id="2.7.10.2" evidence="5"/>
<keyword evidence="7" id="KW-0997">Cell inner membrane</keyword>
<dbReference type="SUPFAM" id="SSF52540">
    <property type="entry name" value="P-loop containing nucleoside triphosphate hydrolases"/>
    <property type="match status" value="1"/>
</dbReference>
<keyword evidence="13" id="KW-1133">Transmembrane helix</keyword>
<comment type="caution">
    <text evidence="20">The sequence shown here is derived from an EMBL/GenBank/DDBJ whole genome shotgun (WGS) entry which is preliminary data.</text>
</comment>
<feature type="domain" description="AAA" evidence="19">
    <location>
        <begin position="269"/>
        <end position="397"/>
    </location>
</feature>
<evidence type="ECO:0000256" key="17">
    <source>
        <dbReference type="SAM" id="MobiDB-lite"/>
    </source>
</evidence>
<evidence type="ECO:0000256" key="8">
    <source>
        <dbReference type="ARBA" id="ARBA00022679"/>
    </source>
</evidence>
<evidence type="ECO:0000256" key="11">
    <source>
        <dbReference type="ARBA" id="ARBA00022777"/>
    </source>
</evidence>
<evidence type="ECO:0000256" key="5">
    <source>
        <dbReference type="ARBA" id="ARBA00011903"/>
    </source>
</evidence>
<dbReference type="NCBIfam" id="TIGR01007">
    <property type="entry name" value="eps_fam"/>
    <property type="match status" value="1"/>
</dbReference>
<evidence type="ECO:0000256" key="10">
    <source>
        <dbReference type="ARBA" id="ARBA00022741"/>
    </source>
</evidence>
<dbReference type="InterPro" id="IPR025669">
    <property type="entry name" value="AAA_dom"/>
</dbReference>
<evidence type="ECO:0000256" key="15">
    <source>
        <dbReference type="ARBA" id="ARBA00023137"/>
    </source>
</evidence>
<evidence type="ECO:0000256" key="16">
    <source>
        <dbReference type="ARBA" id="ARBA00051245"/>
    </source>
</evidence>
<evidence type="ECO:0000256" key="14">
    <source>
        <dbReference type="ARBA" id="ARBA00023136"/>
    </source>
</evidence>
<feature type="compositionally biased region" description="Pro residues" evidence="17">
    <location>
        <begin position="480"/>
        <end position="495"/>
    </location>
</feature>
<keyword evidence="14" id="KW-0472">Membrane</keyword>
<gene>
    <name evidence="20" type="ORF">GCM10011519_17000</name>
</gene>
<feature type="compositionally biased region" description="Polar residues" evidence="17">
    <location>
        <begin position="499"/>
        <end position="513"/>
    </location>
</feature>
<name>A0A917BIN7_9ACTN</name>
<dbReference type="GO" id="GO:0005524">
    <property type="term" value="F:ATP binding"/>
    <property type="evidence" value="ECO:0007669"/>
    <property type="project" value="UniProtKB-KW"/>
</dbReference>
<feature type="region of interest" description="Disordered" evidence="17">
    <location>
        <begin position="459"/>
        <end position="569"/>
    </location>
</feature>
<accession>A0A917BIN7</accession>
<feature type="compositionally biased region" description="Basic and acidic residues" evidence="17">
    <location>
        <begin position="533"/>
        <end position="549"/>
    </location>
</feature>
<dbReference type="InterPro" id="IPR027417">
    <property type="entry name" value="P-loop_NTPase"/>
</dbReference>
<proteinExistence type="inferred from homology"/>
<sequence length="569" mass="61270">MANVELRDYLRIVRRRWRVILACLVLVVAVAGVLTARATPQYQSSTQLFVSSAQSSGDDDSSGSAYQGGLAATQRVTSYAQLVTQGELTSQVIDDLDLDLTPSQLAEKITATAQPDTVLLKIQVTDPDPKLAQRICGALATDLQATIKDIETPPGMKRPLLKGTITDPASLPTSPVSPQVERNIGLAVVLGLLLGLGLAVVRELLDTSVKTAEQVSDTLEAPVVGGVSFDSAIAKHPLVTDLSSHAPRVEAFRVLRTNLQFVDIDSGSKVIVFTSSVPGEGKSTTSVNVALSMAQAGQRVLLVDGDLRRPQVANLLELEPAVGVTTVLLGRVDLAEAVQRHSSGLEVLTSGSTPPNPAELLQSRAMAELLTRLRDEYDVVIVDSPPLLPVTDAALMANQTDGAILVVRHGSTTRDQLSGAAERLRAVGARPLGAVLNRVPAKGGRYGYGYGYGYGYAPDLTGHAKSRRARRRDRRRNEPSTPPPEIFTDPQPEPAPESASWSAPEPQTAQEPSPQYAEPQQLAPRMPPPPSPRPDDERRRQDWDARWPPDETEWDAPAQPEEEYWGPRS</sequence>
<evidence type="ECO:0000256" key="13">
    <source>
        <dbReference type="ARBA" id="ARBA00022989"/>
    </source>
</evidence>
<comment type="similarity">
    <text evidence="4">Belongs to the etk/wzc family.</text>
</comment>
<keyword evidence="6" id="KW-1003">Cell membrane</keyword>
<evidence type="ECO:0000256" key="3">
    <source>
        <dbReference type="ARBA" id="ARBA00007316"/>
    </source>
</evidence>
<keyword evidence="9" id="KW-0812">Transmembrane</keyword>
<dbReference type="Proteomes" id="UP000649179">
    <property type="component" value="Unassembled WGS sequence"/>
</dbReference>
<comment type="similarity">
    <text evidence="2">Belongs to the CpsC/CapA family.</text>
</comment>
<dbReference type="InterPro" id="IPR050445">
    <property type="entry name" value="Bact_polysacc_biosynth/exp"/>
</dbReference>
<dbReference type="AlphaFoldDB" id="A0A917BIN7"/>
<keyword evidence="8" id="KW-0808">Transferase</keyword>
<comment type="catalytic activity">
    <reaction evidence="16">
        <text>L-tyrosyl-[protein] + ATP = O-phospho-L-tyrosyl-[protein] + ADP + H(+)</text>
        <dbReference type="Rhea" id="RHEA:10596"/>
        <dbReference type="Rhea" id="RHEA-COMP:10136"/>
        <dbReference type="Rhea" id="RHEA-COMP:20101"/>
        <dbReference type="ChEBI" id="CHEBI:15378"/>
        <dbReference type="ChEBI" id="CHEBI:30616"/>
        <dbReference type="ChEBI" id="CHEBI:46858"/>
        <dbReference type="ChEBI" id="CHEBI:61978"/>
        <dbReference type="ChEBI" id="CHEBI:456216"/>
        <dbReference type="EC" id="2.7.10.2"/>
    </reaction>
</comment>
<evidence type="ECO:0000256" key="4">
    <source>
        <dbReference type="ARBA" id="ARBA00008883"/>
    </source>
</evidence>
<dbReference type="InterPro" id="IPR005702">
    <property type="entry name" value="Wzc-like_C"/>
</dbReference>
<comment type="subcellular location">
    <subcellularLocation>
        <location evidence="1">Cell inner membrane</location>
        <topology evidence="1">Multi-pass membrane protein</topology>
    </subcellularLocation>
</comment>
<evidence type="ECO:0000259" key="18">
    <source>
        <dbReference type="Pfam" id="PF02706"/>
    </source>
</evidence>
<keyword evidence="10" id="KW-0547">Nucleotide-binding</keyword>
<organism evidence="20 21">
    <name type="scientific">Marmoricola endophyticus</name>
    <dbReference type="NCBI Taxonomy" id="2040280"/>
    <lineage>
        <taxon>Bacteria</taxon>
        <taxon>Bacillati</taxon>
        <taxon>Actinomycetota</taxon>
        <taxon>Actinomycetes</taxon>
        <taxon>Propionibacteriales</taxon>
        <taxon>Nocardioidaceae</taxon>
        <taxon>Marmoricola</taxon>
    </lineage>
</organism>
<dbReference type="GO" id="GO:0042802">
    <property type="term" value="F:identical protein binding"/>
    <property type="evidence" value="ECO:0007669"/>
    <property type="project" value="UniProtKB-ARBA"/>
</dbReference>
<evidence type="ECO:0000256" key="12">
    <source>
        <dbReference type="ARBA" id="ARBA00022840"/>
    </source>
</evidence>
<dbReference type="InterPro" id="IPR003856">
    <property type="entry name" value="LPS_length_determ_N"/>
</dbReference>
<dbReference type="Pfam" id="PF13614">
    <property type="entry name" value="AAA_31"/>
    <property type="match status" value="1"/>
</dbReference>
<keyword evidence="21" id="KW-1185">Reference proteome</keyword>
<dbReference type="PANTHER" id="PTHR32309:SF13">
    <property type="entry name" value="FERRIC ENTEROBACTIN TRANSPORT PROTEIN FEPE"/>
    <property type="match status" value="1"/>
</dbReference>
<comment type="similarity">
    <text evidence="3">Belongs to the CpsD/CapB family.</text>
</comment>
<evidence type="ECO:0000256" key="6">
    <source>
        <dbReference type="ARBA" id="ARBA00022475"/>
    </source>
</evidence>
<evidence type="ECO:0000256" key="1">
    <source>
        <dbReference type="ARBA" id="ARBA00004429"/>
    </source>
</evidence>
<keyword evidence="15" id="KW-0829">Tyrosine-protein kinase</keyword>
<evidence type="ECO:0000259" key="19">
    <source>
        <dbReference type="Pfam" id="PF13614"/>
    </source>
</evidence>
<evidence type="ECO:0000313" key="20">
    <source>
        <dbReference type="EMBL" id="GGF43746.1"/>
    </source>
</evidence>
<evidence type="ECO:0000256" key="7">
    <source>
        <dbReference type="ARBA" id="ARBA00022519"/>
    </source>
</evidence>